<dbReference type="RefSeq" id="WP_308806086.1">
    <property type="nucleotide sequence ID" value="NZ_BLYK01000116.1"/>
</dbReference>
<dbReference type="SUPFAM" id="SSF56672">
    <property type="entry name" value="DNA/RNA polymerases"/>
    <property type="match status" value="1"/>
</dbReference>
<reference evidence="7 8" key="1">
    <citation type="submission" date="2015-09" db="EMBL/GenBank/DDBJ databases">
        <authorList>
            <consortium name="Pathogen Informatics"/>
        </authorList>
    </citation>
    <scope>NUCLEOTIDE SEQUENCE [LARGE SCALE GENOMIC DNA]</scope>
    <source>
        <strain evidence="7 8">2789STDY5834835</strain>
    </source>
</reference>
<organism evidence="7 8">
    <name type="scientific">Anaerobutyricum hallii</name>
    <dbReference type="NCBI Taxonomy" id="39488"/>
    <lineage>
        <taxon>Bacteria</taxon>
        <taxon>Bacillati</taxon>
        <taxon>Bacillota</taxon>
        <taxon>Clostridia</taxon>
        <taxon>Lachnospirales</taxon>
        <taxon>Lachnospiraceae</taxon>
        <taxon>Anaerobutyricum</taxon>
    </lineage>
</organism>
<name>A0A174E2U7_9FIRM</name>
<keyword evidence="3 7" id="KW-0548">Nucleotidyltransferase</keyword>
<dbReference type="EC" id="2.7.7.7" evidence="7"/>
<keyword evidence="2" id="KW-0515">Mutator protein</keyword>
<dbReference type="InterPro" id="IPR050116">
    <property type="entry name" value="DNA_polymerase-Y"/>
</dbReference>
<keyword evidence="5" id="KW-0239">DNA-directed DNA polymerase</keyword>
<dbReference type="PANTHER" id="PTHR11076:SF35">
    <property type="entry name" value="DNA REPAIR PROTEIN HOMOLOG YOBH"/>
    <property type="match status" value="1"/>
</dbReference>
<dbReference type="EMBL" id="CYZL01000012">
    <property type="protein sequence ID" value="CUO32222.1"/>
    <property type="molecule type" value="Genomic_DNA"/>
</dbReference>
<evidence type="ECO:0000256" key="3">
    <source>
        <dbReference type="ARBA" id="ARBA00022695"/>
    </source>
</evidence>
<evidence type="ECO:0000256" key="5">
    <source>
        <dbReference type="ARBA" id="ARBA00022932"/>
    </source>
</evidence>
<evidence type="ECO:0000256" key="1">
    <source>
        <dbReference type="ARBA" id="ARBA00010945"/>
    </source>
</evidence>
<dbReference type="GO" id="GO:0006281">
    <property type="term" value="P:DNA repair"/>
    <property type="evidence" value="ECO:0007669"/>
    <property type="project" value="InterPro"/>
</dbReference>
<dbReference type="Gene3D" id="3.30.70.270">
    <property type="match status" value="1"/>
</dbReference>
<dbReference type="GO" id="GO:0005829">
    <property type="term" value="C:cytosol"/>
    <property type="evidence" value="ECO:0007669"/>
    <property type="project" value="TreeGrafter"/>
</dbReference>
<feature type="domain" description="UmuC" evidence="6">
    <location>
        <begin position="6"/>
        <end position="181"/>
    </location>
</feature>
<evidence type="ECO:0000313" key="7">
    <source>
        <dbReference type="EMBL" id="CUO32222.1"/>
    </source>
</evidence>
<evidence type="ECO:0000313" key="8">
    <source>
        <dbReference type="Proteomes" id="UP000095679"/>
    </source>
</evidence>
<dbReference type="GO" id="GO:0003887">
    <property type="term" value="F:DNA-directed DNA polymerase activity"/>
    <property type="evidence" value="ECO:0007669"/>
    <property type="project" value="UniProtKB-KW"/>
</dbReference>
<dbReference type="Proteomes" id="UP000095679">
    <property type="component" value="Unassembled WGS sequence"/>
</dbReference>
<protein>
    <submittedName>
        <fullName evidence="7">DNA polymerase IV</fullName>
        <ecNumber evidence="7">2.7.7.7</ecNumber>
    </submittedName>
</protein>
<sequence length="200" mass="22547">MKERLIFHVDVNSAYLSWEAVHQLKNGASTDIRTIPSIIGGDTSLRKGVVLAKSLPAKRFRIHTGEPVTDALTKCPTLQSFQPNFPLYHKYSKAFITILKKYAPVVEQVSIDEAYLDMSGLHYFYSTPLEAAEKIQTDIRETLDFTVNIGISSNKLLAKMASDFEKPDKIHTLFPSEIEKKCGIFLFALSFLPEELPHKS</sequence>
<dbReference type="AlphaFoldDB" id="A0A174E2U7"/>
<comment type="similarity">
    <text evidence="1">Belongs to the DNA polymerase type-Y family.</text>
</comment>
<gene>
    <name evidence="7" type="primary">dinB_1</name>
    <name evidence="7" type="ORF">ERS852450_01593</name>
</gene>
<dbReference type="InterPro" id="IPR001126">
    <property type="entry name" value="UmuC"/>
</dbReference>
<keyword evidence="4" id="KW-0227">DNA damage</keyword>
<evidence type="ECO:0000256" key="2">
    <source>
        <dbReference type="ARBA" id="ARBA00022457"/>
    </source>
</evidence>
<dbReference type="Pfam" id="PF00817">
    <property type="entry name" value="IMS"/>
    <property type="match status" value="1"/>
</dbReference>
<dbReference type="GO" id="GO:0042276">
    <property type="term" value="P:error-prone translesion synthesis"/>
    <property type="evidence" value="ECO:0007669"/>
    <property type="project" value="TreeGrafter"/>
</dbReference>
<keyword evidence="7" id="KW-0808">Transferase</keyword>
<dbReference type="InterPro" id="IPR043502">
    <property type="entry name" value="DNA/RNA_pol_sf"/>
</dbReference>
<dbReference type="PROSITE" id="PS50173">
    <property type="entry name" value="UMUC"/>
    <property type="match status" value="1"/>
</dbReference>
<dbReference type="PANTHER" id="PTHR11076">
    <property type="entry name" value="DNA REPAIR POLYMERASE UMUC / TRANSFERASE FAMILY MEMBER"/>
    <property type="match status" value="1"/>
</dbReference>
<evidence type="ECO:0000256" key="4">
    <source>
        <dbReference type="ARBA" id="ARBA00022763"/>
    </source>
</evidence>
<dbReference type="Gene3D" id="3.40.1170.60">
    <property type="match status" value="1"/>
</dbReference>
<accession>A0A174E2U7</accession>
<proteinExistence type="inferred from homology"/>
<evidence type="ECO:0000259" key="6">
    <source>
        <dbReference type="PROSITE" id="PS50173"/>
    </source>
</evidence>
<dbReference type="GO" id="GO:0009432">
    <property type="term" value="P:SOS response"/>
    <property type="evidence" value="ECO:0007669"/>
    <property type="project" value="TreeGrafter"/>
</dbReference>
<dbReference type="InterPro" id="IPR043128">
    <property type="entry name" value="Rev_trsase/Diguanyl_cyclase"/>
</dbReference>